<gene>
    <name evidence="12" type="ordered locus">Spea_3788</name>
</gene>
<dbReference type="CDD" id="cd01610">
    <property type="entry name" value="PAP2_like"/>
    <property type="match status" value="1"/>
</dbReference>
<evidence type="ECO:0000256" key="7">
    <source>
        <dbReference type="ARBA" id="ARBA00023136"/>
    </source>
</evidence>
<dbReference type="EMBL" id="CP000851">
    <property type="protein sequence ID" value="ABV89099.1"/>
    <property type="molecule type" value="Genomic_DNA"/>
</dbReference>
<evidence type="ECO:0000256" key="8">
    <source>
        <dbReference type="ARBA" id="ARBA00032707"/>
    </source>
</evidence>
<dbReference type="eggNOG" id="COG0671">
    <property type="taxonomic scope" value="Bacteria"/>
</dbReference>
<keyword evidence="6 10" id="KW-1133">Transmembrane helix</keyword>
<evidence type="ECO:0000313" key="12">
    <source>
        <dbReference type="EMBL" id="ABV89099.1"/>
    </source>
</evidence>
<dbReference type="SMART" id="SM00014">
    <property type="entry name" value="acidPPc"/>
    <property type="match status" value="1"/>
</dbReference>
<proteinExistence type="predicted"/>
<dbReference type="GO" id="GO:0050380">
    <property type="term" value="F:undecaprenyl-diphosphatase activity"/>
    <property type="evidence" value="ECO:0007669"/>
    <property type="project" value="UniProtKB-EC"/>
</dbReference>
<evidence type="ECO:0000256" key="3">
    <source>
        <dbReference type="ARBA" id="ARBA00022475"/>
    </source>
</evidence>
<dbReference type="HOGENOM" id="CLU_072573_10_2_6"/>
<evidence type="ECO:0000256" key="6">
    <source>
        <dbReference type="ARBA" id="ARBA00022989"/>
    </source>
</evidence>
<evidence type="ECO:0000259" key="11">
    <source>
        <dbReference type="SMART" id="SM00014"/>
    </source>
</evidence>
<feature type="transmembrane region" description="Helical" evidence="10">
    <location>
        <begin position="145"/>
        <end position="164"/>
    </location>
</feature>
<dbReference type="Proteomes" id="UP000002608">
    <property type="component" value="Chromosome"/>
</dbReference>
<evidence type="ECO:0000256" key="10">
    <source>
        <dbReference type="SAM" id="Phobius"/>
    </source>
</evidence>
<keyword evidence="13" id="KW-1185">Reference proteome</keyword>
<accession>A8H962</accession>
<evidence type="ECO:0000256" key="2">
    <source>
        <dbReference type="ARBA" id="ARBA00012374"/>
    </source>
</evidence>
<dbReference type="AlphaFoldDB" id="A8H962"/>
<dbReference type="KEGG" id="spl:Spea_3788"/>
<keyword evidence="5" id="KW-0378">Hydrolase</keyword>
<dbReference type="STRING" id="398579.Spea_3788"/>
<dbReference type="PANTHER" id="PTHR14969">
    <property type="entry name" value="SPHINGOSINE-1-PHOSPHATE PHOSPHOHYDROLASE"/>
    <property type="match status" value="1"/>
</dbReference>
<reference evidence="12 13" key="1">
    <citation type="submission" date="2007-10" db="EMBL/GenBank/DDBJ databases">
        <title>Complete sequence of Shewanella pealeana ATCC 700345.</title>
        <authorList>
            <consortium name="US DOE Joint Genome Institute"/>
            <person name="Copeland A."/>
            <person name="Lucas S."/>
            <person name="Lapidus A."/>
            <person name="Barry K."/>
            <person name="Glavina del Rio T."/>
            <person name="Dalin E."/>
            <person name="Tice H."/>
            <person name="Pitluck S."/>
            <person name="Chertkov O."/>
            <person name="Brettin T."/>
            <person name="Bruce D."/>
            <person name="Detter J.C."/>
            <person name="Han C."/>
            <person name="Schmutz J."/>
            <person name="Larimer F."/>
            <person name="Land M."/>
            <person name="Hauser L."/>
            <person name="Kyrpides N."/>
            <person name="Kim E."/>
            <person name="Zhao J.-S.Z."/>
            <person name="Manno D."/>
            <person name="Hawari J."/>
            <person name="Richardson P."/>
        </authorList>
    </citation>
    <scope>NUCLEOTIDE SEQUENCE [LARGE SCALE GENOMIC DNA]</scope>
    <source>
        <strain evidence="13">ATCC 700345 / ANG-SQ1</strain>
    </source>
</reference>
<keyword evidence="3" id="KW-1003">Cell membrane</keyword>
<feature type="transmembrane region" description="Helical" evidence="10">
    <location>
        <begin position="119"/>
        <end position="139"/>
    </location>
</feature>
<keyword evidence="4 10" id="KW-0812">Transmembrane</keyword>
<keyword evidence="7 10" id="KW-0472">Membrane</keyword>
<name>A8H962_SHEPA</name>
<evidence type="ECO:0000313" key="13">
    <source>
        <dbReference type="Proteomes" id="UP000002608"/>
    </source>
</evidence>
<comment type="subcellular location">
    <subcellularLocation>
        <location evidence="1">Cell membrane</location>
        <topology evidence="1">Multi-pass membrane protein</topology>
    </subcellularLocation>
</comment>
<dbReference type="Gene3D" id="1.20.144.10">
    <property type="entry name" value="Phosphatidic acid phosphatase type 2/haloperoxidase"/>
    <property type="match status" value="1"/>
</dbReference>
<evidence type="ECO:0000256" key="5">
    <source>
        <dbReference type="ARBA" id="ARBA00022801"/>
    </source>
</evidence>
<dbReference type="SUPFAM" id="SSF48317">
    <property type="entry name" value="Acid phosphatase/Vanadium-dependent haloperoxidase"/>
    <property type="match status" value="1"/>
</dbReference>
<comment type="catalytic activity">
    <reaction evidence="9">
        <text>di-trans,octa-cis-undecaprenyl diphosphate + H2O = di-trans,octa-cis-undecaprenyl phosphate + phosphate + H(+)</text>
        <dbReference type="Rhea" id="RHEA:28094"/>
        <dbReference type="ChEBI" id="CHEBI:15377"/>
        <dbReference type="ChEBI" id="CHEBI:15378"/>
        <dbReference type="ChEBI" id="CHEBI:43474"/>
        <dbReference type="ChEBI" id="CHEBI:58405"/>
        <dbReference type="ChEBI" id="CHEBI:60392"/>
        <dbReference type="EC" id="3.6.1.27"/>
    </reaction>
</comment>
<feature type="domain" description="Phosphatidic acid phosphatase type 2/haloperoxidase" evidence="11">
    <location>
        <begin position="59"/>
        <end position="166"/>
    </location>
</feature>
<organism evidence="12 13">
    <name type="scientific">Shewanella pealeana (strain ATCC 700345 / ANG-SQ1)</name>
    <dbReference type="NCBI Taxonomy" id="398579"/>
    <lineage>
        <taxon>Bacteria</taxon>
        <taxon>Pseudomonadati</taxon>
        <taxon>Pseudomonadota</taxon>
        <taxon>Gammaproteobacteria</taxon>
        <taxon>Alteromonadales</taxon>
        <taxon>Shewanellaceae</taxon>
        <taxon>Shewanella</taxon>
    </lineage>
</organism>
<dbReference type="EC" id="3.6.1.27" evidence="2"/>
<dbReference type="Pfam" id="PF01569">
    <property type="entry name" value="PAP2"/>
    <property type="match status" value="1"/>
</dbReference>
<evidence type="ECO:0000256" key="1">
    <source>
        <dbReference type="ARBA" id="ARBA00004651"/>
    </source>
</evidence>
<protein>
    <recommendedName>
        <fullName evidence="2">undecaprenyl-diphosphate phosphatase</fullName>
        <ecNumber evidence="2">3.6.1.27</ecNumber>
    </recommendedName>
    <alternativeName>
        <fullName evidence="8">Undecaprenyl pyrophosphate phosphatase</fullName>
    </alternativeName>
</protein>
<evidence type="ECO:0000256" key="9">
    <source>
        <dbReference type="ARBA" id="ARBA00047594"/>
    </source>
</evidence>
<dbReference type="InterPro" id="IPR036938">
    <property type="entry name" value="PAP2/HPO_sf"/>
</dbReference>
<evidence type="ECO:0000256" key="4">
    <source>
        <dbReference type="ARBA" id="ARBA00022692"/>
    </source>
</evidence>
<dbReference type="PANTHER" id="PTHR14969:SF62">
    <property type="entry name" value="DECAPRENYLPHOSPHORYL-5-PHOSPHORIBOSE PHOSPHATASE RV3807C-RELATED"/>
    <property type="match status" value="1"/>
</dbReference>
<dbReference type="GO" id="GO:0005886">
    <property type="term" value="C:plasma membrane"/>
    <property type="evidence" value="ECO:0007669"/>
    <property type="project" value="UniProtKB-SubCell"/>
</dbReference>
<dbReference type="InterPro" id="IPR000326">
    <property type="entry name" value="PAP2/HPO"/>
</dbReference>
<sequence length="169" mass="18381">MTSITSFDRKLYYYVVQKGQEHGLQKLALKLSASGNGPVYLYLAVACLIIDSRGEALLNALVAAYLVELPLYFALKNMIRRPRPCHALSDGIASFEPADKFSLPSGHTAAAFVMATSIYLVYPQLFYIAVAWAVAIGLARIVLGVHYPMDIVAGAILGIVSVLLSQQFI</sequence>